<organism evidence="7 8">
    <name type="scientific">Corynebacterium choanae</name>
    <dbReference type="NCBI Taxonomy" id="1862358"/>
    <lineage>
        <taxon>Bacteria</taxon>
        <taxon>Bacillati</taxon>
        <taxon>Actinomycetota</taxon>
        <taxon>Actinomycetes</taxon>
        <taxon>Mycobacteriales</taxon>
        <taxon>Corynebacteriaceae</taxon>
        <taxon>Corynebacterium</taxon>
    </lineage>
</organism>
<evidence type="ECO:0000256" key="5">
    <source>
        <dbReference type="ARBA" id="ARBA00048311"/>
    </source>
</evidence>
<dbReference type="RefSeq" id="WP_123926075.1">
    <property type="nucleotide sequence ID" value="NZ_CP033896.1"/>
</dbReference>
<evidence type="ECO:0000256" key="6">
    <source>
        <dbReference type="ARBA" id="ARBA00093268"/>
    </source>
</evidence>
<keyword evidence="7" id="KW-0328">Glycosyltransferase</keyword>
<dbReference type="CDD" id="cd03788">
    <property type="entry name" value="GT20_TPS"/>
    <property type="match status" value="1"/>
</dbReference>
<dbReference type="Gene3D" id="3.40.50.2000">
    <property type="entry name" value="Glycogen Phosphorylase B"/>
    <property type="match status" value="2"/>
</dbReference>
<keyword evidence="8" id="KW-1185">Reference proteome</keyword>
<gene>
    <name evidence="7" type="primary">otsA</name>
    <name evidence="7" type="ORF">CCHOA_01740</name>
</gene>
<comment type="similarity">
    <text evidence="2">Belongs to the glycosyltransferase 20 family.</text>
</comment>
<sequence>MDSCAPAGFVVVANRLPVDSTIAADGTITTTTSPGGLVTALKPVLARTKGHWVGWSGLVDLPAGAEQPQRTEDGLSLVPVSLTSSDYAEFYEGMANATLWPLYHDRVVAPEFHPHWYARYAQVNQAFADAAVKVTAPGGTIWVQDYQLQLVPGMIKQQRPDVRVGFFCHIPFPGPDLFGQLPWRESILAGLVASDVLGFQIVHCAENFLATVARFLPAATIVRTAAGNRGVQAEIHLPNGHVCVVGAFPISIDVAQVREVAATTDPMQLRATLGDPAIVLAGVDRLDYTKGILTRLAAIEQLLQQQVFDPATMTFVQIATPSRERIEEYQRTRELVEQAVGRINGTYARLGRPVIHYHHTTYAAPALYELYAATDIMVVNAMKDGMNLVAKEYVTCRNGRPGQLVLSEAAGAAQELRQARLINPHDEQELAAAIAAAITTVQHHPDSAVADLATMAAHIAQYDVQYWADEFLACLRP</sequence>
<dbReference type="Pfam" id="PF00982">
    <property type="entry name" value="Glyco_transf_20"/>
    <property type="match status" value="1"/>
</dbReference>
<comment type="catalytic activity">
    <reaction evidence="5">
        <text>ADP-alpha-D-glucose + D-glucose 6-phosphate = alpha,alpha-trehalose 6-phosphate + ADP + H(+)</text>
        <dbReference type="Rhea" id="RHEA:53880"/>
        <dbReference type="ChEBI" id="CHEBI:15378"/>
        <dbReference type="ChEBI" id="CHEBI:57498"/>
        <dbReference type="ChEBI" id="CHEBI:58429"/>
        <dbReference type="ChEBI" id="CHEBI:61548"/>
        <dbReference type="ChEBI" id="CHEBI:456216"/>
        <dbReference type="EC" id="2.4.1.347"/>
    </reaction>
</comment>
<evidence type="ECO:0000313" key="7">
    <source>
        <dbReference type="EMBL" id="AZA12776.1"/>
    </source>
</evidence>
<evidence type="ECO:0000256" key="4">
    <source>
        <dbReference type="ARBA" id="ARBA00047452"/>
    </source>
</evidence>
<dbReference type="InterPro" id="IPR001830">
    <property type="entry name" value="Glyco_trans_20"/>
</dbReference>
<reference evidence="7 8" key="1">
    <citation type="submission" date="2018-11" db="EMBL/GenBank/DDBJ databases">
        <authorList>
            <person name="Kleinhagauer T."/>
            <person name="Glaeser S.P."/>
            <person name="Spergser J."/>
            <person name="Ruckert C."/>
            <person name="Kaempfer P."/>
            <person name="Busse H.-J."/>
        </authorList>
    </citation>
    <scope>NUCLEOTIDE SEQUENCE [LARGE SCALE GENOMIC DNA]</scope>
    <source>
        <strain evidence="7 8">200CH</strain>
    </source>
</reference>
<dbReference type="GO" id="GO:0005829">
    <property type="term" value="C:cytosol"/>
    <property type="evidence" value="ECO:0007669"/>
    <property type="project" value="TreeGrafter"/>
</dbReference>
<dbReference type="KEGG" id="ccho:CCHOA_01740"/>
<comment type="catalytic activity">
    <reaction evidence="1">
        <text>CDP-alpha-D-glucose + D-glucose 6-phosphate = alpha,alpha-trehalose 6-phosphate + CDP + H(+)</text>
        <dbReference type="Rhea" id="RHEA:53884"/>
        <dbReference type="ChEBI" id="CHEBI:15378"/>
        <dbReference type="ChEBI" id="CHEBI:58069"/>
        <dbReference type="ChEBI" id="CHEBI:58429"/>
        <dbReference type="ChEBI" id="CHEBI:61548"/>
        <dbReference type="ChEBI" id="CHEBI:137927"/>
    </reaction>
</comment>
<evidence type="ECO:0000313" key="8">
    <source>
        <dbReference type="Proteomes" id="UP000269019"/>
    </source>
</evidence>
<dbReference type="GO" id="GO:0047260">
    <property type="term" value="F:alpha,alpha-trehalose-phosphate synthase (GDP-forming) activity"/>
    <property type="evidence" value="ECO:0007669"/>
    <property type="project" value="RHEA"/>
</dbReference>
<comment type="catalytic activity">
    <reaction evidence="6">
        <text>TDP-alpha-D-glucose + D-glucose 6-phosphate = 5-methyl-UDP + alpha,alpha-trehalose 6-phosphate + H(+)</text>
        <dbReference type="Rhea" id="RHEA:53888"/>
        <dbReference type="ChEBI" id="CHEBI:15378"/>
        <dbReference type="ChEBI" id="CHEBI:58429"/>
        <dbReference type="ChEBI" id="CHEBI:61417"/>
        <dbReference type="ChEBI" id="CHEBI:61548"/>
        <dbReference type="ChEBI" id="CHEBI:137931"/>
    </reaction>
</comment>
<dbReference type="PANTHER" id="PTHR10788:SF106">
    <property type="entry name" value="BCDNA.GH08860"/>
    <property type="match status" value="1"/>
</dbReference>
<dbReference type="EC" id="2.4.1.347" evidence="3"/>
<keyword evidence="7" id="KW-0808">Transferase</keyword>
<dbReference type="AlphaFoldDB" id="A0A3G6J4A6"/>
<dbReference type="EMBL" id="CP033896">
    <property type="protein sequence ID" value="AZA12776.1"/>
    <property type="molecule type" value="Genomic_DNA"/>
</dbReference>
<evidence type="ECO:0000256" key="3">
    <source>
        <dbReference type="ARBA" id="ARBA00012842"/>
    </source>
</evidence>
<name>A0A3G6J4A6_9CORY</name>
<dbReference type="PANTHER" id="PTHR10788">
    <property type="entry name" value="TREHALOSE-6-PHOSPHATE SYNTHASE"/>
    <property type="match status" value="1"/>
</dbReference>
<dbReference type="SUPFAM" id="SSF53756">
    <property type="entry name" value="UDP-Glycosyltransferase/glycogen phosphorylase"/>
    <property type="match status" value="1"/>
</dbReference>
<protein>
    <recommendedName>
        <fullName evidence="3">alpha,alpha-trehalose-phosphate synthase (ADP-forming)</fullName>
        <ecNumber evidence="3">2.4.1.347</ecNumber>
    </recommendedName>
</protein>
<accession>A0A3G6J4A6</accession>
<evidence type="ECO:0000256" key="1">
    <source>
        <dbReference type="ARBA" id="ARBA00001525"/>
    </source>
</evidence>
<dbReference type="GO" id="GO:0005992">
    <property type="term" value="P:trehalose biosynthetic process"/>
    <property type="evidence" value="ECO:0007669"/>
    <property type="project" value="InterPro"/>
</dbReference>
<comment type="catalytic activity">
    <reaction evidence="4">
        <text>GDP-alpha-D-glucose + D-glucose 6-phosphate = alpha,alpha-trehalose 6-phosphate + GDP + H(+)</text>
        <dbReference type="Rhea" id="RHEA:14605"/>
        <dbReference type="ChEBI" id="CHEBI:15378"/>
        <dbReference type="ChEBI" id="CHEBI:58189"/>
        <dbReference type="ChEBI" id="CHEBI:58429"/>
        <dbReference type="ChEBI" id="CHEBI:61548"/>
        <dbReference type="ChEBI" id="CHEBI:62230"/>
    </reaction>
</comment>
<dbReference type="Proteomes" id="UP000269019">
    <property type="component" value="Chromosome"/>
</dbReference>
<proteinExistence type="inferred from homology"/>
<dbReference type="GO" id="GO:0003825">
    <property type="term" value="F:alpha,alpha-trehalose-phosphate synthase (UDP-forming) activity"/>
    <property type="evidence" value="ECO:0007669"/>
    <property type="project" value="TreeGrafter"/>
</dbReference>
<dbReference type="GO" id="GO:0004805">
    <property type="term" value="F:trehalose-phosphatase activity"/>
    <property type="evidence" value="ECO:0007669"/>
    <property type="project" value="TreeGrafter"/>
</dbReference>
<evidence type="ECO:0000256" key="2">
    <source>
        <dbReference type="ARBA" id="ARBA00008799"/>
    </source>
</evidence>
<dbReference type="OrthoDB" id="9761633at2"/>